<dbReference type="Proteomes" id="UP001367508">
    <property type="component" value="Unassembled WGS sequence"/>
</dbReference>
<sequence>MPASLALLEGADLQISPSLLFPNIQTMKLSFHNDSNTAMFWDINAPPNTKDTPMSLLNALTMHMTFNLVDDWSGNLGSPSN</sequence>
<dbReference type="AlphaFoldDB" id="A0AAN9N0G0"/>
<dbReference type="EMBL" id="JAYMYQ010000001">
    <property type="protein sequence ID" value="KAK7361419.1"/>
    <property type="molecule type" value="Genomic_DNA"/>
</dbReference>
<proteinExistence type="predicted"/>
<protein>
    <submittedName>
        <fullName evidence="1">Uncharacterized protein</fullName>
    </submittedName>
</protein>
<comment type="caution">
    <text evidence="1">The sequence shown here is derived from an EMBL/GenBank/DDBJ whole genome shotgun (WGS) entry which is preliminary data.</text>
</comment>
<evidence type="ECO:0000313" key="1">
    <source>
        <dbReference type="EMBL" id="KAK7361419.1"/>
    </source>
</evidence>
<name>A0AAN9N0G0_CANGL</name>
<keyword evidence="2" id="KW-1185">Reference proteome</keyword>
<gene>
    <name evidence="1" type="ORF">VNO77_03479</name>
</gene>
<reference evidence="1 2" key="1">
    <citation type="submission" date="2024-01" db="EMBL/GenBank/DDBJ databases">
        <title>The genomes of 5 underutilized Papilionoideae crops provide insights into root nodulation and disease resistanc.</title>
        <authorList>
            <person name="Jiang F."/>
        </authorList>
    </citation>
    <scope>NUCLEOTIDE SEQUENCE [LARGE SCALE GENOMIC DNA]</scope>
    <source>
        <strain evidence="1">LVBAO_FW01</strain>
        <tissue evidence="1">Leaves</tissue>
    </source>
</reference>
<accession>A0AAN9N0G0</accession>
<evidence type="ECO:0000313" key="2">
    <source>
        <dbReference type="Proteomes" id="UP001367508"/>
    </source>
</evidence>
<organism evidence="1 2">
    <name type="scientific">Canavalia gladiata</name>
    <name type="common">Sword bean</name>
    <name type="synonym">Dolichos gladiatus</name>
    <dbReference type="NCBI Taxonomy" id="3824"/>
    <lineage>
        <taxon>Eukaryota</taxon>
        <taxon>Viridiplantae</taxon>
        <taxon>Streptophyta</taxon>
        <taxon>Embryophyta</taxon>
        <taxon>Tracheophyta</taxon>
        <taxon>Spermatophyta</taxon>
        <taxon>Magnoliopsida</taxon>
        <taxon>eudicotyledons</taxon>
        <taxon>Gunneridae</taxon>
        <taxon>Pentapetalae</taxon>
        <taxon>rosids</taxon>
        <taxon>fabids</taxon>
        <taxon>Fabales</taxon>
        <taxon>Fabaceae</taxon>
        <taxon>Papilionoideae</taxon>
        <taxon>50 kb inversion clade</taxon>
        <taxon>NPAAA clade</taxon>
        <taxon>indigoferoid/millettioid clade</taxon>
        <taxon>Phaseoleae</taxon>
        <taxon>Canavalia</taxon>
    </lineage>
</organism>